<reference evidence="4" key="1">
    <citation type="submission" date="2020-09" db="EMBL/GenBank/DDBJ databases">
        <title>Taishania pollutisoli gen. nov., sp. nov., Isolated from Tetrabromobisphenol A-Contaminated Soil.</title>
        <authorList>
            <person name="Chen Q."/>
        </authorList>
    </citation>
    <scope>NUCLEOTIDE SEQUENCE</scope>
    <source>
        <strain evidence="4">CZZ-1</strain>
    </source>
</reference>
<proteinExistence type="predicted"/>
<feature type="domain" description="HTH LytTR-type" evidence="3">
    <location>
        <begin position="140"/>
        <end position="243"/>
    </location>
</feature>
<dbReference type="RefSeq" id="WP_163490583.1">
    <property type="nucleotide sequence ID" value="NZ_JACVEL010000001.1"/>
</dbReference>
<dbReference type="Pfam" id="PF00072">
    <property type="entry name" value="Response_reg"/>
    <property type="match status" value="1"/>
</dbReference>
<dbReference type="GO" id="GO:0003677">
    <property type="term" value="F:DNA binding"/>
    <property type="evidence" value="ECO:0007669"/>
    <property type="project" value="InterPro"/>
</dbReference>
<dbReference type="Proteomes" id="UP000652681">
    <property type="component" value="Unassembled WGS sequence"/>
</dbReference>
<gene>
    <name evidence="4" type="ORF">H9Y05_02800</name>
</gene>
<dbReference type="AlphaFoldDB" id="A0A8J6U1P6"/>
<dbReference type="PROSITE" id="PS50110">
    <property type="entry name" value="RESPONSE_REGULATORY"/>
    <property type="match status" value="1"/>
</dbReference>
<dbReference type="InterPro" id="IPR011006">
    <property type="entry name" value="CheY-like_superfamily"/>
</dbReference>
<dbReference type="Pfam" id="PF04397">
    <property type="entry name" value="LytTR"/>
    <property type="match status" value="1"/>
</dbReference>
<comment type="caution">
    <text evidence="4">The sequence shown here is derived from an EMBL/GenBank/DDBJ whole genome shotgun (WGS) entry which is preliminary data.</text>
</comment>
<dbReference type="PANTHER" id="PTHR37299">
    <property type="entry name" value="TRANSCRIPTIONAL REGULATOR-RELATED"/>
    <property type="match status" value="1"/>
</dbReference>
<evidence type="ECO:0000313" key="5">
    <source>
        <dbReference type="Proteomes" id="UP000652681"/>
    </source>
</evidence>
<dbReference type="EMBL" id="JACVEL010000001">
    <property type="protein sequence ID" value="MBC9811395.1"/>
    <property type="molecule type" value="Genomic_DNA"/>
</dbReference>
<dbReference type="SUPFAM" id="SSF52172">
    <property type="entry name" value="CheY-like"/>
    <property type="match status" value="1"/>
</dbReference>
<dbReference type="SMART" id="SM00448">
    <property type="entry name" value="REC"/>
    <property type="match status" value="1"/>
</dbReference>
<evidence type="ECO:0000313" key="4">
    <source>
        <dbReference type="EMBL" id="MBC9811395.1"/>
    </source>
</evidence>
<accession>A0A8J6U1P6</accession>
<dbReference type="PROSITE" id="PS50930">
    <property type="entry name" value="HTH_LYTTR"/>
    <property type="match status" value="1"/>
</dbReference>
<dbReference type="SMART" id="SM00850">
    <property type="entry name" value="LytTR"/>
    <property type="match status" value="1"/>
</dbReference>
<dbReference type="InterPro" id="IPR007492">
    <property type="entry name" value="LytTR_DNA-bd_dom"/>
</dbReference>
<organism evidence="4 5">
    <name type="scientific">Taishania pollutisoli</name>
    <dbReference type="NCBI Taxonomy" id="2766479"/>
    <lineage>
        <taxon>Bacteria</taxon>
        <taxon>Pseudomonadati</taxon>
        <taxon>Bacteroidota</taxon>
        <taxon>Flavobacteriia</taxon>
        <taxon>Flavobacteriales</taxon>
        <taxon>Crocinitomicaceae</taxon>
        <taxon>Taishania</taxon>
    </lineage>
</organism>
<dbReference type="InterPro" id="IPR046947">
    <property type="entry name" value="LytR-like"/>
</dbReference>
<evidence type="ECO:0000259" key="2">
    <source>
        <dbReference type="PROSITE" id="PS50110"/>
    </source>
</evidence>
<sequence>MSQRKVKIIHIEDEPEAQRLLKGIIRKYIPEAEYSACASNLEEGLVLIRNSDFDLLFLDLQLSDGDGMSLIRKHTELASKTILCTADDSKGIEAVKNGIFYYILKPINIHEVIDVIKRYHAKLSTEENDTAEVNLLENKLIIPDINGLEIIPIHSIIRMEAEQNYTHVYLNTGEKIFASKTLGFFEDILQKFSFVRIHRSHLINVDCIKRINKNDGGSVELTTGEVFKVSGSGRNALREKLNL</sequence>
<dbReference type="GO" id="GO:0000156">
    <property type="term" value="F:phosphorelay response regulator activity"/>
    <property type="evidence" value="ECO:0007669"/>
    <property type="project" value="InterPro"/>
</dbReference>
<keyword evidence="1" id="KW-0597">Phosphoprotein</keyword>
<keyword evidence="5" id="KW-1185">Reference proteome</keyword>
<protein>
    <submittedName>
        <fullName evidence="4">Response regulator transcription factor</fullName>
    </submittedName>
</protein>
<feature type="domain" description="Response regulatory" evidence="2">
    <location>
        <begin position="7"/>
        <end position="120"/>
    </location>
</feature>
<dbReference type="PANTHER" id="PTHR37299:SF1">
    <property type="entry name" value="STAGE 0 SPORULATION PROTEIN A HOMOLOG"/>
    <property type="match status" value="1"/>
</dbReference>
<evidence type="ECO:0000256" key="1">
    <source>
        <dbReference type="PROSITE-ProRule" id="PRU00169"/>
    </source>
</evidence>
<dbReference type="Gene3D" id="3.40.50.2300">
    <property type="match status" value="1"/>
</dbReference>
<evidence type="ECO:0000259" key="3">
    <source>
        <dbReference type="PROSITE" id="PS50930"/>
    </source>
</evidence>
<name>A0A8J6U1P6_9FLAO</name>
<dbReference type="Gene3D" id="2.40.50.1020">
    <property type="entry name" value="LytTr DNA-binding domain"/>
    <property type="match status" value="1"/>
</dbReference>
<feature type="modified residue" description="4-aspartylphosphate" evidence="1">
    <location>
        <position position="59"/>
    </location>
</feature>
<dbReference type="InterPro" id="IPR001789">
    <property type="entry name" value="Sig_transdc_resp-reg_receiver"/>
</dbReference>